<evidence type="ECO:0000256" key="4">
    <source>
        <dbReference type="ARBA" id="ARBA00022622"/>
    </source>
</evidence>
<dbReference type="Proteomes" id="UP000053097">
    <property type="component" value="Unassembled WGS sequence"/>
</dbReference>
<dbReference type="InterPro" id="IPR024571">
    <property type="entry name" value="ERAP1-like_C_dom"/>
</dbReference>
<dbReference type="InterPro" id="IPR001930">
    <property type="entry name" value="Peptidase_M1"/>
</dbReference>
<gene>
    <name evidence="14" type="ORF">X777_06692</name>
</gene>
<dbReference type="SUPFAM" id="SSF63737">
    <property type="entry name" value="Leukotriene A4 hydrolase N-terminal domain"/>
    <property type="match status" value="1"/>
</dbReference>
<keyword evidence="4" id="KW-0325">Glycoprotein</keyword>
<dbReference type="GO" id="GO:0005737">
    <property type="term" value="C:cytoplasm"/>
    <property type="evidence" value="ECO:0007669"/>
    <property type="project" value="TreeGrafter"/>
</dbReference>
<evidence type="ECO:0000256" key="9">
    <source>
        <dbReference type="ARBA" id="ARBA00023049"/>
    </source>
</evidence>
<dbReference type="GO" id="GO:0005886">
    <property type="term" value="C:plasma membrane"/>
    <property type="evidence" value="ECO:0007669"/>
    <property type="project" value="UniProtKB-SubCell"/>
</dbReference>
<keyword evidence="4" id="KW-0472">Membrane</keyword>
<organism evidence="14 15">
    <name type="scientific">Ooceraea biroi</name>
    <name type="common">Clonal raider ant</name>
    <name type="synonym">Cerapachys biroi</name>
    <dbReference type="NCBI Taxonomy" id="2015173"/>
    <lineage>
        <taxon>Eukaryota</taxon>
        <taxon>Metazoa</taxon>
        <taxon>Ecdysozoa</taxon>
        <taxon>Arthropoda</taxon>
        <taxon>Hexapoda</taxon>
        <taxon>Insecta</taxon>
        <taxon>Pterygota</taxon>
        <taxon>Neoptera</taxon>
        <taxon>Endopterygota</taxon>
        <taxon>Hymenoptera</taxon>
        <taxon>Apocrita</taxon>
        <taxon>Aculeata</taxon>
        <taxon>Formicoidea</taxon>
        <taxon>Formicidae</taxon>
        <taxon>Dorylinae</taxon>
        <taxon>Ooceraea</taxon>
    </lineage>
</organism>
<evidence type="ECO:0000259" key="13">
    <source>
        <dbReference type="Pfam" id="PF17900"/>
    </source>
</evidence>
<dbReference type="PRINTS" id="PR00756">
    <property type="entry name" value="ALADIPTASE"/>
</dbReference>
<evidence type="ECO:0000256" key="3">
    <source>
        <dbReference type="ARBA" id="ARBA00010136"/>
    </source>
</evidence>
<dbReference type="Pfam" id="PF11838">
    <property type="entry name" value="ERAP1_C"/>
    <property type="match status" value="1"/>
</dbReference>
<dbReference type="Gene3D" id="1.25.50.20">
    <property type="match status" value="1"/>
</dbReference>
<feature type="domain" description="Aminopeptidase N-like N-terminal" evidence="13">
    <location>
        <begin position="13"/>
        <end position="181"/>
    </location>
</feature>
<dbReference type="InterPro" id="IPR027268">
    <property type="entry name" value="Peptidase_M4/M1_CTD_sf"/>
</dbReference>
<evidence type="ECO:0000256" key="5">
    <source>
        <dbReference type="ARBA" id="ARBA00022670"/>
    </source>
</evidence>
<dbReference type="PANTHER" id="PTHR11533">
    <property type="entry name" value="PROTEASE M1 ZINC METALLOPROTEASE"/>
    <property type="match status" value="1"/>
</dbReference>
<dbReference type="InterPro" id="IPR045357">
    <property type="entry name" value="Aminopeptidase_N-like_N"/>
</dbReference>
<reference evidence="14 15" key="1">
    <citation type="journal article" date="2014" name="Curr. Biol.">
        <title>The genome of the clonal raider ant Cerapachys biroi.</title>
        <authorList>
            <person name="Oxley P.R."/>
            <person name="Ji L."/>
            <person name="Fetter-Pruneda I."/>
            <person name="McKenzie S.K."/>
            <person name="Li C."/>
            <person name="Hu H."/>
            <person name="Zhang G."/>
            <person name="Kronauer D.J."/>
        </authorList>
    </citation>
    <scope>NUCLEOTIDE SEQUENCE [LARGE SCALE GENOMIC DNA]</scope>
</reference>
<keyword evidence="15" id="KW-1185">Reference proteome</keyword>
<dbReference type="STRING" id="2015173.A0A026WCJ3"/>
<feature type="domain" description="ERAP1-like C-terminal" evidence="12">
    <location>
        <begin position="520"/>
        <end position="611"/>
    </location>
</feature>
<keyword evidence="6" id="KW-0479">Metal-binding</keyword>
<dbReference type="SUPFAM" id="SSF55486">
    <property type="entry name" value="Metalloproteases ('zincins'), catalytic domain"/>
    <property type="match status" value="1"/>
</dbReference>
<evidence type="ECO:0000259" key="11">
    <source>
        <dbReference type="Pfam" id="PF01433"/>
    </source>
</evidence>
<evidence type="ECO:0000256" key="8">
    <source>
        <dbReference type="ARBA" id="ARBA00022833"/>
    </source>
</evidence>
<keyword evidence="7" id="KW-0378">Hydrolase</keyword>
<dbReference type="OMA" id="STICEDP"/>
<evidence type="ECO:0000256" key="6">
    <source>
        <dbReference type="ARBA" id="ARBA00022723"/>
    </source>
</evidence>
<dbReference type="GO" id="GO:0005615">
    <property type="term" value="C:extracellular space"/>
    <property type="evidence" value="ECO:0007669"/>
    <property type="project" value="TreeGrafter"/>
</dbReference>
<dbReference type="AlphaFoldDB" id="A0A026WCJ3"/>
<dbReference type="InterPro" id="IPR042097">
    <property type="entry name" value="Aminopeptidase_N-like_N_sf"/>
</dbReference>
<protein>
    <submittedName>
        <fullName evidence="14">Aminopeptidase N</fullName>
    </submittedName>
</protein>
<dbReference type="GO" id="GO:0008270">
    <property type="term" value="F:zinc ion binding"/>
    <property type="evidence" value="ECO:0007669"/>
    <property type="project" value="InterPro"/>
</dbReference>
<dbReference type="GO" id="GO:0098552">
    <property type="term" value="C:side of membrane"/>
    <property type="evidence" value="ECO:0007669"/>
    <property type="project" value="UniProtKB-KW"/>
</dbReference>
<comment type="cofactor">
    <cofactor evidence="1">
        <name>Zn(2+)</name>
        <dbReference type="ChEBI" id="CHEBI:29105"/>
    </cofactor>
</comment>
<evidence type="ECO:0000259" key="12">
    <source>
        <dbReference type="Pfam" id="PF11838"/>
    </source>
</evidence>
<dbReference type="OrthoDB" id="7549109at2759"/>
<dbReference type="EMBL" id="KK107273">
    <property type="protein sequence ID" value="EZA53795.1"/>
    <property type="molecule type" value="Genomic_DNA"/>
</dbReference>
<dbReference type="Pfam" id="PF17900">
    <property type="entry name" value="Peptidase_M1_N"/>
    <property type="match status" value="1"/>
</dbReference>
<keyword evidence="14" id="KW-0031">Aminopeptidase</keyword>
<dbReference type="InterPro" id="IPR050344">
    <property type="entry name" value="Peptidase_M1_aminopeptidases"/>
</dbReference>
<keyword evidence="9" id="KW-0482">Metalloprotease</keyword>
<dbReference type="InterPro" id="IPR014782">
    <property type="entry name" value="Peptidase_M1_dom"/>
</dbReference>
<keyword evidence="5" id="KW-0645">Protease</keyword>
<dbReference type="Pfam" id="PF01433">
    <property type="entry name" value="Peptidase_M1"/>
    <property type="match status" value="1"/>
</dbReference>
<evidence type="ECO:0000256" key="10">
    <source>
        <dbReference type="ARBA" id="ARBA00023288"/>
    </source>
</evidence>
<evidence type="ECO:0000313" key="15">
    <source>
        <dbReference type="Proteomes" id="UP000053097"/>
    </source>
</evidence>
<accession>A0A026WCJ3</accession>
<dbReference type="GO" id="GO:0006508">
    <property type="term" value="P:proteolysis"/>
    <property type="evidence" value="ECO:0007669"/>
    <property type="project" value="UniProtKB-KW"/>
</dbReference>
<evidence type="ECO:0000256" key="7">
    <source>
        <dbReference type="ARBA" id="ARBA00022801"/>
    </source>
</evidence>
<dbReference type="GO" id="GO:0042277">
    <property type="term" value="F:peptide binding"/>
    <property type="evidence" value="ECO:0007669"/>
    <property type="project" value="TreeGrafter"/>
</dbReference>
<dbReference type="PANTHER" id="PTHR11533:SF294">
    <property type="entry name" value="THYROTROPIN-RELEASING HORMONE-DEGRADING ECTOENZYME"/>
    <property type="match status" value="1"/>
</dbReference>
<dbReference type="GO" id="GO:0070006">
    <property type="term" value="F:metalloaminopeptidase activity"/>
    <property type="evidence" value="ECO:0007669"/>
    <property type="project" value="TreeGrafter"/>
</dbReference>
<evidence type="ECO:0000313" key="14">
    <source>
        <dbReference type="EMBL" id="EZA53795.1"/>
    </source>
</evidence>
<name>A0A026WCJ3_OOCBI</name>
<comment type="subcellular location">
    <subcellularLocation>
        <location evidence="2">Cell membrane</location>
        <topology evidence="2">Lipid-anchor</topology>
        <topology evidence="2">GPI-anchor</topology>
    </subcellularLocation>
</comment>
<sequence length="628" mass="74238">MSLPAHLEQLDIGECAIDIEISNATYHIRLHSLDLHIYKEQTRLVRKDGREFKPIGHIYNSSMHILKLQFYNKIRPGFYTLDIKYTVKQSLGKKPGFIFKEFLVKEMNKTKLLATAFQSIEARRVFPCWDEPALKATFEININHHKTYKVLSNVPTTNVITDAIKENYLWTSFNITSMISTRDVAIAITDAMGNSNKCDIVNQWSRFHSQYILIQFATDIMDYIFNEQCDFFDWKVDVNIFQLKEIVIPGIEHDVIGKPGLIIYKEELFIYDAEIDNVAHKMEIARAIAHGITHHWLDPVIPSFWWSHQWLNEAFIILSRTEILNQAFPEWRLLDLFVVQIQHEALHLDIDFCIEPLTSAISTPSEIQSLFSYSFYLKAPAMLRMLQHVISSGGFKQLSKMYLNMSPFSPGNLLFAMHVYLNISEKYYIYSIKDMDEWITQSSYPIVEVIRTNSSTVLIRQYPYYLNRDSILDNKVSDKRRIPITVTTKSTLNCFNTKPHYWLIPRFQENITVHINESDWIIVNLQQIGYYRVIYDHINWKLITNYLNSEEYKNIHILNRAQLIDDAYHFWVANRLKYEMFKEITQYLHQETDYVAWYPMFQALRYISQFLPFQEIEPLKVNSHKFNK</sequence>
<evidence type="ECO:0000256" key="2">
    <source>
        <dbReference type="ARBA" id="ARBA00004609"/>
    </source>
</evidence>
<proteinExistence type="inferred from homology"/>
<keyword evidence="8" id="KW-0862">Zinc</keyword>
<keyword evidence="10" id="KW-0449">Lipoprotein</keyword>
<keyword evidence="4" id="KW-0336">GPI-anchor</keyword>
<evidence type="ECO:0000256" key="1">
    <source>
        <dbReference type="ARBA" id="ARBA00001947"/>
    </source>
</evidence>
<dbReference type="Gene3D" id="2.60.40.1730">
    <property type="entry name" value="tricorn interacting facor f3 domain"/>
    <property type="match status" value="1"/>
</dbReference>
<dbReference type="GO" id="GO:0043171">
    <property type="term" value="P:peptide catabolic process"/>
    <property type="evidence" value="ECO:0007669"/>
    <property type="project" value="TreeGrafter"/>
</dbReference>
<dbReference type="Gene3D" id="1.10.390.10">
    <property type="entry name" value="Neutral Protease Domain 2"/>
    <property type="match status" value="1"/>
</dbReference>
<comment type="similarity">
    <text evidence="3">Belongs to the peptidase M1 family.</text>
</comment>
<dbReference type="Gene3D" id="2.60.40.1910">
    <property type="match status" value="1"/>
</dbReference>
<feature type="domain" description="Peptidase M1 membrane alanine aminopeptidase" evidence="11">
    <location>
        <begin position="242"/>
        <end position="405"/>
    </location>
</feature>